<name>A0ABZ2ZRF8_9MICC</name>
<sequence>MATLTADLMSVLRCPVTGSPLEEVNGELVSTAPDAGGRRVRYVLEEGIPVLLPPASAAASDSVSATSN</sequence>
<organism evidence="1 2">
    <name type="scientific">Arthrobacter citreus</name>
    <dbReference type="NCBI Taxonomy" id="1670"/>
    <lineage>
        <taxon>Bacteria</taxon>
        <taxon>Bacillati</taxon>
        <taxon>Actinomycetota</taxon>
        <taxon>Actinomycetes</taxon>
        <taxon>Micrococcales</taxon>
        <taxon>Micrococcaceae</taxon>
        <taxon>Arthrobacter</taxon>
    </lineage>
</organism>
<dbReference type="Proteomes" id="UP001448858">
    <property type="component" value="Chromosome"/>
</dbReference>
<gene>
    <name evidence="1" type="ORF">AAE021_10805</name>
</gene>
<accession>A0ABZ2ZRF8</accession>
<evidence type="ECO:0008006" key="3">
    <source>
        <dbReference type="Google" id="ProtNLM"/>
    </source>
</evidence>
<evidence type="ECO:0000313" key="2">
    <source>
        <dbReference type="Proteomes" id="UP001448858"/>
    </source>
</evidence>
<reference evidence="1 2" key="1">
    <citation type="submission" date="2024-04" db="EMBL/GenBank/DDBJ databases">
        <title>Arthrobacter sp. from Plains bison fecal sample.</title>
        <authorList>
            <person name="Ruzzini A."/>
        </authorList>
    </citation>
    <scope>NUCLEOTIDE SEQUENCE [LARGE SCALE GENOMIC DNA]</scope>
    <source>
        <strain evidence="1 2">EINP1</strain>
    </source>
</reference>
<keyword evidence="2" id="KW-1185">Reference proteome</keyword>
<evidence type="ECO:0000313" key="1">
    <source>
        <dbReference type="EMBL" id="WZP14685.1"/>
    </source>
</evidence>
<proteinExistence type="predicted"/>
<dbReference type="Gene3D" id="2.20.25.10">
    <property type="match status" value="1"/>
</dbReference>
<dbReference type="EMBL" id="CP151657">
    <property type="protein sequence ID" value="WZP14685.1"/>
    <property type="molecule type" value="Genomic_DNA"/>
</dbReference>
<dbReference type="SUPFAM" id="SSF158997">
    <property type="entry name" value="Trm112p-like"/>
    <property type="match status" value="1"/>
</dbReference>
<dbReference type="RefSeq" id="WP_342022338.1">
    <property type="nucleotide sequence ID" value="NZ_CP151657.1"/>
</dbReference>
<protein>
    <recommendedName>
        <fullName evidence="3">Trm112 family protein</fullName>
    </recommendedName>
</protein>